<organism evidence="7 8">
    <name type="scientific">Petrolisthes manimaculis</name>
    <dbReference type="NCBI Taxonomy" id="1843537"/>
    <lineage>
        <taxon>Eukaryota</taxon>
        <taxon>Metazoa</taxon>
        <taxon>Ecdysozoa</taxon>
        <taxon>Arthropoda</taxon>
        <taxon>Crustacea</taxon>
        <taxon>Multicrustacea</taxon>
        <taxon>Malacostraca</taxon>
        <taxon>Eumalacostraca</taxon>
        <taxon>Eucarida</taxon>
        <taxon>Decapoda</taxon>
        <taxon>Pleocyemata</taxon>
        <taxon>Anomura</taxon>
        <taxon>Galatheoidea</taxon>
        <taxon>Porcellanidae</taxon>
        <taxon>Petrolisthes</taxon>
    </lineage>
</organism>
<evidence type="ECO:0000256" key="3">
    <source>
        <dbReference type="ARBA" id="ARBA00022989"/>
    </source>
</evidence>
<evidence type="ECO:0000256" key="2">
    <source>
        <dbReference type="ARBA" id="ARBA00022692"/>
    </source>
</evidence>
<dbReference type="GO" id="GO:0022857">
    <property type="term" value="F:transmembrane transporter activity"/>
    <property type="evidence" value="ECO:0007669"/>
    <property type="project" value="InterPro"/>
</dbReference>
<protein>
    <recommendedName>
        <fullName evidence="6">Major facilitator superfamily (MFS) profile domain-containing protein</fullName>
    </recommendedName>
</protein>
<feature type="transmembrane region" description="Helical" evidence="5">
    <location>
        <begin position="92"/>
        <end position="115"/>
    </location>
</feature>
<accession>A0AAE1PRK7</accession>
<evidence type="ECO:0000256" key="5">
    <source>
        <dbReference type="SAM" id="Phobius"/>
    </source>
</evidence>
<feature type="transmembrane region" description="Helical" evidence="5">
    <location>
        <begin position="172"/>
        <end position="195"/>
    </location>
</feature>
<feature type="transmembrane region" description="Helical" evidence="5">
    <location>
        <begin position="201"/>
        <end position="223"/>
    </location>
</feature>
<proteinExistence type="predicted"/>
<dbReference type="PANTHER" id="PTHR48021:SF86">
    <property type="entry name" value="FACILITATED TREHALOSE TRANSPORTER TRET1-1-LIKE PROTEIN"/>
    <property type="match status" value="1"/>
</dbReference>
<evidence type="ECO:0000313" key="7">
    <source>
        <dbReference type="EMBL" id="KAK4313590.1"/>
    </source>
</evidence>
<feature type="transmembrane region" description="Helical" evidence="5">
    <location>
        <begin position="28"/>
        <end position="47"/>
    </location>
</feature>
<dbReference type="PROSITE" id="PS50850">
    <property type="entry name" value="MFS"/>
    <property type="match status" value="1"/>
</dbReference>
<sequence>MQQEWEEVVRNKASLRDLLMKPQHLRPLFITVCVMVFMQTSGIMPVLSNLSVIFKAAGSSLSPNTSAMLVGVVQVLASVTSALLVDHTGRKVLLVLSASIMSLTLVVLGIYFALIEGDEGGGGSRSGEWVEEHLSWLPLTSLIIYFIGFCLGFGTIPWLLMSELFSPAVRDAASGLVIMVNWIVSFGITFVFQSLQDSVGASWVFLILAGFCLLAAIFSALVVPETKGLTLQQVSALFTATSSEA</sequence>
<feature type="transmembrane region" description="Helical" evidence="5">
    <location>
        <begin position="135"/>
        <end position="160"/>
    </location>
</feature>
<dbReference type="InterPro" id="IPR036259">
    <property type="entry name" value="MFS_trans_sf"/>
</dbReference>
<comment type="caution">
    <text evidence="7">The sequence shown here is derived from an EMBL/GenBank/DDBJ whole genome shotgun (WGS) entry which is preliminary data.</text>
</comment>
<feature type="domain" description="Major facilitator superfamily (MFS) profile" evidence="6">
    <location>
        <begin position="1"/>
        <end position="227"/>
    </location>
</feature>
<comment type="subcellular location">
    <subcellularLocation>
        <location evidence="1">Membrane</location>
        <topology evidence="1">Multi-pass membrane protein</topology>
    </subcellularLocation>
</comment>
<evidence type="ECO:0000256" key="1">
    <source>
        <dbReference type="ARBA" id="ARBA00004141"/>
    </source>
</evidence>
<keyword evidence="3 5" id="KW-1133">Transmembrane helix</keyword>
<keyword evidence="2 5" id="KW-0812">Transmembrane</keyword>
<name>A0AAE1PRK7_9EUCA</name>
<dbReference type="InterPro" id="IPR050549">
    <property type="entry name" value="MFS_Trehalose_Transporter"/>
</dbReference>
<keyword evidence="4 5" id="KW-0472">Membrane</keyword>
<dbReference type="Gene3D" id="1.20.1250.20">
    <property type="entry name" value="MFS general substrate transporter like domains"/>
    <property type="match status" value="1"/>
</dbReference>
<evidence type="ECO:0000256" key="4">
    <source>
        <dbReference type="ARBA" id="ARBA00023136"/>
    </source>
</evidence>
<evidence type="ECO:0000259" key="6">
    <source>
        <dbReference type="PROSITE" id="PS50850"/>
    </source>
</evidence>
<dbReference type="InterPro" id="IPR020846">
    <property type="entry name" value="MFS_dom"/>
</dbReference>
<evidence type="ECO:0000313" key="8">
    <source>
        <dbReference type="Proteomes" id="UP001292094"/>
    </source>
</evidence>
<dbReference type="InterPro" id="IPR005828">
    <property type="entry name" value="MFS_sugar_transport-like"/>
</dbReference>
<dbReference type="Proteomes" id="UP001292094">
    <property type="component" value="Unassembled WGS sequence"/>
</dbReference>
<keyword evidence="8" id="KW-1185">Reference proteome</keyword>
<dbReference type="AlphaFoldDB" id="A0AAE1PRK7"/>
<dbReference type="PANTHER" id="PTHR48021">
    <property type="match status" value="1"/>
</dbReference>
<feature type="transmembrane region" description="Helical" evidence="5">
    <location>
        <begin position="67"/>
        <end position="85"/>
    </location>
</feature>
<reference evidence="7" key="1">
    <citation type="submission" date="2023-11" db="EMBL/GenBank/DDBJ databases">
        <title>Genome assemblies of two species of porcelain crab, Petrolisthes cinctipes and Petrolisthes manimaculis (Anomura: Porcellanidae).</title>
        <authorList>
            <person name="Angst P."/>
        </authorList>
    </citation>
    <scope>NUCLEOTIDE SEQUENCE</scope>
    <source>
        <strain evidence="7">PB745_02</strain>
        <tissue evidence="7">Gill</tissue>
    </source>
</reference>
<gene>
    <name evidence="7" type="ORF">Pmani_015070</name>
</gene>
<dbReference type="EMBL" id="JAWZYT010001284">
    <property type="protein sequence ID" value="KAK4313590.1"/>
    <property type="molecule type" value="Genomic_DNA"/>
</dbReference>
<dbReference type="GO" id="GO:0016020">
    <property type="term" value="C:membrane"/>
    <property type="evidence" value="ECO:0007669"/>
    <property type="project" value="UniProtKB-SubCell"/>
</dbReference>
<dbReference type="Pfam" id="PF00083">
    <property type="entry name" value="Sugar_tr"/>
    <property type="match status" value="1"/>
</dbReference>
<dbReference type="SUPFAM" id="SSF103473">
    <property type="entry name" value="MFS general substrate transporter"/>
    <property type="match status" value="1"/>
</dbReference>